<comment type="subcellular location">
    <subcellularLocation>
        <location evidence="1">Nucleus</location>
    </subcellularLocation>
</comment>
<keyword evidence="5" id="KW-0539">Nucleus</keyword>
<dbReference type="EMBL" id="LXPE01000092">
    <property type="protein sequence ID" value="OBA25469.1"/>
    <property type="molecule type" value="Genomic_DNA"/>
</dbReference>
<evidence type="ECO:0000259" key="6">
    <source>
        <dbReference type="PROSITE" id="PS50171"/>
    </source>
</evidence>
<reference evidence="8" key="1">
    <citation type="journal article" date="2016" name="Proc. Natl. Acad. Sci. U.S.A.">
        <title>Comparative genomics of biotechnologically important yeasts.</title>
        <authorList>
            <person name="Riley R."/>
            <person name="Haridas S."/>
            <person name="Wolfe K.H."/>
            <person name="Lopes M.R."/>
            <person name="Hittinger C.T."/>
            <person name="Goeker M."/>
            <person name="Salamov A.A."/>
            <person name="Wisecaver J.H."/>
            <person name="Long T.M."/>
            <person name="Calvey C.H."/>
            <person name="Aerts A.L."/>
            <person name="Barry K.W."/>
            <person name="Choi C."/>
            <person name="Clum A."/>
            <person name="Coughlan A.Y."/>
            <person name="Deshpande S."/>
            <person name="Douglass A.P."/>
            <person name="Hanson S.J."/>
            <person name="Klenk H.-P."/>
            <person name="LaButti K.M."/>
            <person name="Lapidus A."/>
            <person name="Lindquist E.A."/>
            <person name="Lipzen A.M."/>
            <person name="Meier-Kolthoff J.P."/>
            <person name="Ohm R.A."/>
            <person name="Otillar R.P."/>
            <person name="Pangilinan J.L."/>
            <person name="Peng Y."/>
            <person name="Rokas A."/>
            <person name="Rosa C.A."/>
            <person name="Scheuner C."/>
            <person name="Sibirny A.A."/>
            <person name="Slot J.C."/>
            <person name="Stielow J.B."/>
            <person name="Sun H."/>
            <person name="Kurtzman C.P."/>
            <person name="Blackwell M."/>
            <person name="Grigoriev I.V."/>
            <person name="Jeffries T.W."/>
        </authorList>
    </citation>
    <scope>NUCLEOTIDE SEQUENCE [LARGE SCALE GENOMIC DNA]</scope>
    <source>
        <strain evidence="8">NRRL Y-1626</strain>
    </source>
</reference>
<evidence type="ECO:0000256" key="3">
    <source>
        <dbReference type="ARBA" id="ARBA00022771"/>
    </source>
</evidence>
<dbReference type="GO" id="GO:0008270">
    <property type="term" value="F:zinc ion binding"/>
    <property type="evidence" value="ECO:0007669"/>
    <property type="project" value="UniProtKB-KW"/>
</dbReference>
<dbReference type="Gene3D" id="3.30.160.60">
    <property type="entry name" value="Classic Zinc Finger"/>
    <property type="match status" value="1"/>
</dbReference>
<evidence type="ECO:0000256" key="5">
    <source>
        <dbReference type="ARBA" id="ARBA00023242"/>
    </source>
</evidence>
<evidence type="ECO:0000256" key="4">
    <source>
        <dbReference type="ARBA" id="ARBA00022833"/>
    </source>
</evidence>
<keyword evidence="8" id="KW-1185">Reference proteome</keyword>
<organism evidence="7 8">
    <name type="scientific">Hanseniaspora valbyensis NRRL Y-1626</name>
    <dbReference type="NCBI Taxonomy" id="766949"/>
    <lineage>
        <taxon>Eukaryota</taxon>
        <taxon>Fungi</taxon>
        <taxon>Dikarya</taxon>
        <taxon>Ascomycota</taxon>
        <taxon>Saccharomycotina</taxon>
        <taxon>Saccharomycetes</taxon>
        <taxon>Saccharomycodales</taxon>
        <taxon>Saccharomycodaceae</taxon>
        <taxon>Hanseniaspora</taxon>
    </lineage>
</organism>
<dbReference type="OrthoDB" id="2160351at2759"/>
<dbReference type="Proteomes" id="UP000092321">
    <property type="component" value="Unassembled WGS sequence"/>
</dbReference>
<dbReference type="Pfam" id="PF11931">
    <property type="entry name" value="SF3a60_Prp9_C"/>
    <property type="match status" value="1"/>
</dbReference>
<feature type="domain" description="Matrin-type" evidence="6">
    <location>
        <begin position="453"/>
        <end position="484"/>
    </location>
</feature>
<sequence length="511" mass="60838">MDLGKNKIFLLIDDLDTDLTELYENEQLLNDVIKTIQRRPIVFENYKNDMNKSLLKEFDDSNKSIVMKKLRNVKKEDLNYKQLNYLNNKLDFKLNNLITKTKKHQNKTDLNRKKRENIVINDDIFQKEIEKIMEKKDTYLINGEKALYNKNSYGSILEKLRSSKEEEEEDILLHQDDNNFGEEIDLYFLCNQFCELTSNFKMSLIWILEEFLLNKFKEPDYPLRHNDLLRDLNKSKVKLWNSSSYLKFLDNLINEIIKNIKTYQPLLPIDYLIAKQVIPHYEKVIKKNGIINEATGDIICQYCNTLFKDNKLFKNHTHPKVSRIKEQICLKEYQLHSLMKFIESRLQKTILNLKIISKLSFNEKSKLPRFTSFELYPLSERESDKLQDKLETLNSESIGSVLGKNIFDTEENEDILHENRFIREQKEEEFDEEGDDDQLPTWLVKLKKLDEKYQCEICGNINYKGKTHFESHFNGKRHLFGLNQLGYKGDDYEIFNGITKINELNELLKEL</sequence>
<keyword evidence="3" id="KW-0863">Zinc-finger</keyword>
<evidence type="ECO:0000313" key="8">
    <source>
        <dbReference type="Proteomes" id="UP000092321"/>
    </source>
</evidence>
<evidence type="ECO:0000256" key="1">
    <source>
        <dbReference type="ARBA" id="ARBA00004123"/>
    </source>
</evidence>
<dbReference type="AlphaFoldDB" id="A0A1B7T9P9"/>
<dbReference type="InterPro" id="IPR024598">
    <property type="entry name" value="SF3a60/Prp9_C"/>
</dbReference>
<proteinExistence type="predicted"/>
<evidence type="ECO:0000313" key="7">
    <source>
        <dbReference type="EMBL" id="OBA25469.1"/>
    </source>
</evidence>
<dbReference type="PROSITE" id="PS50171">
    <property type="entry name" value="ZF_MATRIN"/>
    <property type="match status" value="1"/>
</dbReference>
<accession>A0A1B7T9P9</accession>
<dbReference type="GO" id="GO:0005681">
    <property type="term" value="C:spliceosomal complex"/>
    <property type="evidence" value="ECO:0007669"/>
    <property type="project" value="InterPro"/>
</dbReference>
<dbReference type="InterPro" id="IPR000690">
    <property type="entry name" value="Matrin/U1-C_Znf_C2H2"/>
</dbReference>
<keyword evidence="4" id="KW-0862">Zinc</keyword>
<comment type="caution">
    <text evidence="7">The sequence shown here is derived from an EMBL/GenBank/DDBJ whole genome shotgun (WGS) entry which is preliminary data.</text>
</comment>
<gene>
    <name evidence="7" type="ORF">HANVADRAFT_50028</name>
</gene>
<keyword evidence="2" id="KW-0479">Metal-binding</keyword>
<protein>
    <recommendedName>
        <fullName evidence="6">Matrin-type domain-containing protein</fullName>
    </recommendedName>
</protein>
<dbReference type="GO" id="GO:0003723">
    <property type="term" value="F:RNA binding"/>
    <property type="evidence" value="ECO:0007669"/>
    <property type="project" value="InterPro"/>
</dbReference>
<evidence type="ECO:0000256" key="2">
    <source>
        <dbReference type="ARBA" id="ARBA00022723"/>
    </source>
</evidence>
<name>A0A1B7T9P9_9ASCO</name>
<dbReference type="GO" id="GO:0000398">
    <property type="term" value="P:mRNA splicing, via spliceosome"/>
    <property type="evidence" value="ECO:0007669"/>
    <property type="project" value="InterPro"/>
</dbReference>